<comment type="caution">
    <text evidence="1">The sequence shown here is derived from an EMBL/GenBank/DDBJ whole genome shotgun (WGS) entry which is preliminary data.</text>
</comment>
<organism evidence="1 2">
    <name type="scientific">Candidatus Adlerbacteria bacterium RIFCSPLOWO2_01_FULL_54_16</name>
    <dbReference type="NCBI Taxonomy" id="1797244"/>
    <lineage>
        <taxon>Bacteria</taxon>
        <taxon>Candidatus Adleribacteriota</taxon>
    </lineage>
</organism>
<dbReference type="EMBL" id="MEWY01000007">
    <property type="protein sequence ID" value="OGC87111.1"/>
    <property type="molecule type" value="Genomic_DNA"/>
</dbReference>
<dbReference type="AlphaFoldDB" id="A0A1F4XZQ5"/>
<dbReference type="Proteomes" id="UP000176943">
    <property type="component" value="Unassembled WGS sequence"/>
</dbReference>
<protein>
    <submittedName>
        <fullName evidence="1">Uncharacterized protein</fullName>
    </submittedName>
</protein>
<name>A0A1F4XZQ5_9BACT</name>
<proteinExistence type="predicted"/>
<accession>A0A1F4XZQ5</accession>
<evidence type="ECO:0000313" key="2">
    <source>
        <dbReference type="Proteomes" id="UP000176943"/>
    </source>
</evidence>
<sequence length="77" mass="8610">MAPREEEFIFMPQAERAEIIAALRAVDRMILTDHAEDDEDRKAYAECCRRSGRISLPTAGPSAAISPSMRFVADNLK</sequence>
<evidence type="ECO:0000313" key="1">
    <source>
        <dbReference type="EMBL" id="OGC87111.1"/>
    </source>
</evidence>
<reference evidence="1 2" key="1">
    <citation type="journal article" date="2016" name="Nat. Commun.">
        <title>Thousands of microbial genomes shed light on interconnected biogeochemical processes in an aquifer system.</title>
        <authorList>
            <person name="Anantharaman K."/>
            <person name="Brown C.T."/>
            <person name="Hug L.A."/>
            <person name="Sharon I."/>
            <person name="Castelle C.J."/>
            <person name="Probst A.J."/>
            <person name="Thomas B.C."/>
            <person name="Singh A."/>
            <person name="Wilkins M.J."/>
            <person name="Karaoz U."/>
            <person name="Brodie E.L."/>
            <person name="Williams K.H."/>
            <person name="Hubbard S.S."/>
            <person name="Banfield J.F."/>
        </authorList>
    </citation>
    <scope>NUCLEOTIDE SEQUENCE [LARGE SCALE GENOMIC DNA]</scope>
</reference>
<gene>
    <name evidence="1" type="ORF">A3B33_00635</name>
</gene>